<evidence type="ECO:0000256" key="1">
    <source>
        <dbReference type="SAM" id="MobiDB-lite"/>
    </source>
</evidence>
<sequence>MSNEVEKGTPVTPCPLPVVSDHTPPKPSKGKGTGKRTIKDGHKAQRAQPSSSRDHPKPRLEQDESNSTGQGVPEFGFQQFADLMLSLQERQFKHLSDMLKLHTQSQPVASPAPALPVASPPLRAPTEAEPAVKKSRLAAAPRASHTPSSPIQQADCFDDLDCSASGLAEADSDDEEEGRGGEALEDLEDFFFVGEEKGESVSDRLASIINKGMCALVPREKLKHVLDKHPTPQNVPNLSTPIMNPELWEMLPSFARSRDMHSQKLVNMITKMLTISARMMDALHDATTPATTHSSNRWSRTNSG</sequence>
<dbReference type="Proteomes" id="UP000271974">
    <property type="component" value="Unassembled WGS sequence"/>
</dbReference>
<gene>
    <name evidence="2" type="ORF">EGW08_012150</name>
</gene>
<dbReference type="AlphaFoldDB" id="A0A433TEW7"/>
<name>A0A433TEW7_ELYCH</name>
<feature type="compositionally biased region" description="Low complexity" evidence="1">
    <location>
        <begin position="107"/>
        <end position="117"/>
    </location>
</feature>
<evidence type="ECO:0000313" key="2">
    <source>
        <dbReference type="EMBL" id="RUS80104.1"/>
    </source>
</evidence>
<feature type="region of interest" description="Disordered" evidence="1">
    <location>
        <begin position="104"/>
        <end position="156"/>
    </location>
</feature>
<protein>
    <submittedName>
        <fullName evidence="2">Uncharacterized protein</fullName>
    </submittedName>
</protein>
<dbReference type="PANTHER" id="PTHR34239">
    <property type="entry name" value="APPLE DOMAIN-CONTAINING PROTEIN"/>
    <property type="match status" value="1"/>
</dbReference>
<keyword evidence="3" id="KW-1185">Reference proteome</keyword>
<organism evidence="2 3">
    <name type="scientific">Elysia chlorotica</name>
    <name type="common">Eastern emerald elysia</name>
    <name type="synonym">Sea slug</name>
    <dbReference type="NCBI Taxonomy" id="188477"/>
    <lineage>
        <taxon>Eukaryota</taxon>
        <taxon>Metazoa</taxon>
        <taxon>Spiralia</taxon>
        <taxon>Lophotrochozoa</taxon>
        <taxon>Mollusca</taxon>
        <taxon>Gastropoda</taxon>
        <taxon>Heterobranchia</taxon>
        <taxon>Euthyneura</taxon>
        <taxon>Panpulmonata</taxon>
        <taxon>Sacoglossa</taxon>
        <taxon>Placobranchoidea</taxon>
        <taxon>Plakobranchidae</taxon>
        <taxon>Elysia</taxon>
    </lineage>
</organism>
<comment type="caution">
    <text evidence="2">The sequence shown here is derived from an EMBL/GenBank/DDBJ whole genome shotgun (WGS) entry which is preliminary data.</text>
</comment>
<accession>A0A433TEW7</accession>
<dbReference type="OrthoDB" id="5988333at2759"/>
<dbReference type="PANTHER" id="PTHR34239:SF2">
    <property type="entry name" value="TRANSPOSABLE ELEMENT P TRANSPOSASE_THAP9 CONSERVED DOMAIN-CONTAINING PROTEIN"/>
    <property type="match status" value="1"/>
</dbReference>
<proteinExistence type="predicted"/>
<reference evidence="2 3" key="1">
    <citation type="submission" date="2019-01" db="EMBL/GenBank/DDBJ databases">
        <title>A draft genome assembly of the solar-powered sea slug Elysia chlorotica.</title>
        <authorList>
            <person name="Cai H."/>
            <person name="Li Q."/>
            <person name="Fang X."/>
            <person name="Li J."/>
            <person name="Curtis N.E."/>
            <person name="Altenburger A."/>
            <person name="Shibata T."/>
            <person name="Feng M."/>
            <person name="Maeda T."/>
            <person name="Schwartz J.A."/>
            <person name="Shigenobu S."/>
            <person name="Lundholm N."/>
            <person name="Nishiyama T."/>
            <person name="Yang H."/>
            <person name="Hasebe M."/>
            <person name="Li S."/>
            <person name="Pierce S.K."/>
            <person name="Wang J."/>
        </authorList>
    </citation>
    <scope>NUCLEOTIDE SEQUENCE [LARGE SCALE GENOMIC DNA]</scope>
    <source>
        <strain evidence="2">EC2010</strain>
        <tissue evidence="2">Whole organism of an adult</tissue>
    </source>
</reference>
<dbReference type="EMBL" id="RQTK01000411">
    <property type="protein sequence ID" value="RUS80104.1"/>
    <property type="molecule type" value="Genomic_DNA"/>
</dbReference>
<feature type="region of interest" description="Disordered" evidence="1">
    <location>
        <begin position="1"/>
        <end position="75"/>
    </location>
</feature>
<feature type="compositionally biased region" description="Basic and acidic residues" evidence="1">
    <location>
        <begin position="52"/>
        <end position="62"/>
    </location>
</feature>
<evidence type="ECO:0000313" key="3">
    <source>
        <dbReference type="Proteomes" id="UP000271974"/>
    </source>
</evidence>